<feature type="region of interest" description="Disordered" evidence="1">
    <location>
        <begin position="102"/>
        <end position="131"/>
    </location>
</feature>
<name>A0A0C3CAP3_HEBCY</name>
<reference evidence="3" key="2">
    <citation type="submission" date="2015-01" db="EMBL/GenBank/DDBJ databases">
        <title>Evolutionary Origins and Diversification of the Mycorrhizal Mutualists.</title>
        <authorList>
            <consortium name="DOE Joint Genome Institute"/>
            <consortium name="Mycorrhizal Genomics Consortium"/>
            <person name="Kohler A."/>
            <person name="Kuo A."/>
            <person name="Nagy L.G."/>
            <person name="Floudas D."/>
            <person name="Copeland A."/>
            <person name="Barry K.W."/>
            <person name="Cichocki N."/>
            <person name="Veneault-Fourrey C."/>
            <person name="LaButti K."/>
            <person name="Lindquist E.A."/>
            <person name="Lipzen A."/>
            <person name="Lundell T."/>
            <person name="Morin E."/>
            <person name="Murat C."/>
            <person name="Riley R."/>
            <person name="Ohm R."/>
            <person name="Sun H."/>
            <person name="Tunlid A."/>
            <person name="Henrissat B."/>
            <person name="Grigoriev I.V."/>
            <person name="Hibbett D.S."/>
            <person name="Martin F."/>
        </authorList>
    </citation>
    <scope>NUCLEOTIDE SEQUENCE [LARGE SCALE GENOMIC DNA]</scope>
    <source>
        <strain evidence="3">h7</strain>
    </source>
</reference>
<feature type="region of interest" description="Disordered" evidence="1">
    <location>
        <begin position="51"/>
        <end position="87"/>
    </location>
</feature>
<reference evidence="2 3" key="1">
    <citation type="submission" date="2014-04" db="EMBL/GenBank/DDBJ databases">
        <authorList>
            <consortium name="DOE Joint Genome Institute"/>
            <person name="Kuo A."/>
            <person name="Gay G."/>
            <person name="Dore J."/>
            <person name="Kohler A."/>
            <person name="Nagy L.G."/>
            <person name="Floudas D."/>
            <person name="Copeland A."/>
            <person name="Barry K.W."/>
            <person name="Cichocki N."/>
            <person name="Veneault-Fourrey C."/>
            <person name="LaButti K."/>
            <person name="Lindquist E.A."/>
            <person name="Lipzen A."/>
            <person name="Lundell T."/>
            <person name="Morin E."/>
            <person name="Murat C."/>
            <person name="Sun H."/>
            <person name="Tunlid A."/>
            <person name="Henrissat B."/>
            <person name="Grigoriev I.V."/>
            <person name="Hibbett D.S."/>
            <person name="Martin F."/>
            <person name="Nordberg H.P."/>
            <person name="Cantor M.N."/>
            <person name="Hua S.X."/>
        </authorList>
    </citation>
    <scope>NUCLEOTIDE SEQUENCE [LARGE SCALE GENOMIC DNA]</scope>
    <source>
        <strain evidence="3">h7</strain>
    </source>
</reference>
<feature type="compositionally biased region" description="Acidic residues" evidence="1">
    <location>
        <begin position="59"/>
        <end position="68"/>
    </location>
</feature>
<gene>
    <name evidence="2" type="ORF">M413DRAFT_28441</name>
</gene>
<proteinExistence type="predicted"/>
<dbReference type="AlphaFoldDB" id="A0A0C3CAP3"/>
<dbReference type="EMBL" id="KN831782">
    <property type="protein sequence ID" value="KIM40651.1"/>
    <property type="molecule type" value="Genomic_DNA"/>
</dbReference>
<accession>A0A0C3CAP3</accession>
<organism evidence="2 3">
    <name type="scientific">Hebeloma cylindrosporum</name>
    <dbReference type="NCBI Taxonomy" id="76867"/>
    <lineage>
        <taxon>Eukaryota</taxon>
        <taxon>Fungi</taxon>
        <taxon>Dikarya</taxon>
        <taxon>Basidiomycota</taxon>
        <taxon>Agaricomycotina</taxon>
        <taxon>Agaricomycetes</taxon>
        <taxon>Agaricomycetidae</taxon>
        <taxon>Agaricales</taxon>
        <taxon>Agaricineae</taxon>
        <taxon>Hymenogastraceae</taxon>
        <taxon>Hebeloma</taxon>
    </lineage>
</organism>
<evidence type="ECO:0000313" key="3">
    <source>
        <dbReference type="Proteomes" id="UP000053424"/>
    </source>
</evidence>
<sequence>MSTQFEDPRNEQDVAAQFVAEFYEDSEDQSSTGDPEAEDLFDLYNHSRALTPASIKGEEESDEVVSELDESHETNKMSAENQARLSTSTVKGAVMAIEEEVASREPNYLSKASQESSQDEFSKEKPPSNGE</sequence>
<feature type="compositionally biased region" description="Polar residues" evidence="1">
    <location>
        <begin position="76"/>
        <end position="87"/>
    </location>
</feature>
<dbReference type="HOGENOM" id="CLU_1927877_0_0_1"/>
<protein>
    <submittedName>
        <fullName evidence="2">Uncharacterized protein</fullName>
    </submittedName>
</protein>
<evidence type="ECO:0000256" key="1">
    <source>
        <dbReference type="SAM" id="MobiDB-lite"/>
    </source>
</evidence>
<feature type="compositionally biased region" description="Basic and acidic residues" evidence="1">
    <location>
        <begin position="120"/>
        <end position="131"/>
    </location>
</feature>
<evidence type="ECO:0000313" key="2">
    <source>
        <dbReference type="EMBL" id="KIM40651.1"/>
    </source>
</evidence>
<dbReference type="Proteomes" id="UP000053424">
    <property type="component" value="Unassembled WGS sequence"/>
</dbReference>
<keyword evidence="3" id="KW-1185">Reference proteome</keyword>